<organism evidence="2 3">
    <name type="scientific">[Clostridium] hylemonae DSM 15053</name>
    <dbReference type="NCBI Taxonomy" id="553973"/>
    <lineage>
        <taxon>Bacteria</taxon>
        <taxon>Bacillati</taxon>
        <taxon>Bacillota</taxon>
        <taxon>Clostridia</taxon>
        <taxon>Lachnospirales</taxon>
        <taxon>Lachnospiraceae</taxon>
    </lineage>
</organism>
<dbReference type="STRING" id="553973.CLOHYLEM_05022"/>
<evidence type="ECO:0000259" key="1">
    <source>
        <dbReference type="Pfam" id="PF00248"/>
    </source>
</evidence>
<dbReference type="HOGENOM" id="CLU_023205_8_1_9"/>
<evidence type="ECO:0000313" key="2">
    <source>
        <dbReference type="EMBL" id="EEG75061.1"/>
    </source>
</evidence>
<dbReference type="eggNOG" id="COG4989">
    <property type="taxonomic scope" value="Bacteria"/>
</dbReference>
<dbReference type="PRINTS" id="PR00069">
    <property type="entry name" value="ALDKETRDTASE"/>
</dbReference>
<dbReference type="AlphaFoldDB" id="C0BYY3"/>
<dbReference type="PANTHER" id="PTHR43364:SF1">
    <property type="entry name" value="OXIDOREDUCTASE YDHF"/>
    <property type="match status" value="1"/>
</dbReference>
<evidence type="ECO:0000313" key="3">
    <source>
        <dbReference type="Proteomes" id="UP000004893"/>
    </source>
</evidence>
<dbReference type="Proteomes" id="UP000004893">
    <property type="component" value="Unassembled WGS sequence"/>
</dbReference>
<name>C0BYY3_9FIRM</name>
<dbReference type="InterPro" id="IPR020471">
    <property type="entry name" value="AKR"/>
</dbReference>
<reference evidence="2" key="2">
    <citation type="submission" date="2013-06" db="EMBL/GenBank/DDBJ databases">
        <title>Draft genome sequence of Clostridium hylemonae (DSM 15053).</title>
        <authorList>
            <person name="Sudarsanam P."/>
            <person name="Ley R."/>
            <person name="Guruge J."/>
            <person name="Turnbaugh P.J."/>
            <person name="Mahowald M."/>
            <person name="Liep D."/>
            <person name="Gordon J."/>
        </authorList>
    </citation>
    <scope>NUCLEOTIDE SEQUENCE</scope>
    <source>
        <strain evidence="2">DSM 15053</strain>
    </source>
</reference>
<accession>C0BYY3</accession>
<dbReference type="Gene3D" id="3.20.20.100">
    <property type="entry name" value="NADP-dependent oxidoreductase domain"/>
    <property type="match status" value="1"/>
</dbReference>
<dbReference type="SUPFAM" id="SSF51430">
    <property type="entry name" value="NAD(P)-linked oxidoreductase"/>
    <property type="match status" value="1"/>
</dbReference>
<sequence length="312" mass="35427">MKRVSANKSREALPSIILGTMRIEGMKEAEVENLLENAIENGTNFVDTANCYGEKEGGVESLLGKTFRKYPGLRDKIVLQSKGGITFYPDGRPFHNYSKEHLLRTLDASLERLGTDHLDYFLLHRSDPLFRPEEIAEAFEIMKESGKVLHFGVSNEVPTGIELMQKYCSVPIEVNQMQFSIVHADMCVQPVATNNHDFYAVDRDGGILNYCRLKEIQLQAWSPFQYGFIDGVFIDNPKYEKVNAAMEKVAERHGVSKTTIAVAWILRHPADMQVVCGTTKTERFKECCKACDVELSYEDWYEIYLAAGYPIM</sequence>
<comment type="caution">
    <text evidence="2">The sequence shown here is derived from an EMBL/GenBank/DDBJ whole genome shotgun (WGS) entry which is preliminary data.</text>
</comment>
<reference evidence="2" key="1">
    <citation type="submission" date="2009-02" db="EMBL/GenBank/DDBJ databases">
        <authorList>
            <person name="Fulton L."/>
            <person name="Clifton S."/>
            <person name="Fulton B."/>
            <person name="Xu J."/>
            <person name="Minx P."/>
            <person name="Pepin K.H."/>
            <person name="Johnson M."/>
            <person name="Bhonagiri V."/>
            <person name="Nash W.E."/>
            <person name="Mardis E.R."/>
            <person name="Wilson R.K."/>
        </authorList>
    </citation>
    <scope>NUCLEOTIDE SEQUENCE [LARGE SCALE GENOMIC DNA]</scope>
    <source>
        <strain evidence="2">DSM 15053</strain>
    </source>
</reference>
<dbReference type="RefSeq" id="WP_006442355.1">
    <property type="nucleotide sequence ID" value="NZ_CP036524.1"/>
</dbReference>
<dbReference type="GO" id="GO:0016491">
    <property type="term" value="F:oxidoreductase activity"/>
    <property type="evidence" value="ECO:0007669"/>
    <property type="project" value="InterPro"/>
</dbReference>
<dbReference type="Pfam" id="PF00248">
    <property type="entry name" value="Aldo_ket_red"/>
    <property type="match status" value="1"/>
</dbReference>
<dbReference type="PANTHER" id="PTHR43364">
    <property type="entry name" value="NADH-SPECIFIC METHYLGLYOXAL REDUCTASE-RELATED"/>
    <property type="match status" value="1"/>
</dbReference>
<dbReference type="EMBL" id="ABYI02000018">
    <property type="protein sequence ID" value="EEG75061.1"/>
    <property type="molecule type" value="Genomic_DNA"/>
</dbReference>
<proteinExistence type="predicted"/>
<keyword evidence="3" id="KW-1185">Reference proteome</keyword>
<dbReference type="InterPro" id="IPR023210">
    <property type="entry name" value="NADP_OxRdtase_dom"/>
</dbReference>
<gene>
    <name evidence="2" type="ORF">CLOHYLEM_05022</name>
</gene>
<protein>
    <submittedName>
        <fullName evidence="2">Oxidoreductase, aldo/keto reductase family protein</fullName>
    </submittedName>
</protein>
<dbReference type="InterPro" id="IPR036812">
    <property type="entry name" value="NAD(P)_OxRdtase_dom_sf"/>
</dbReference>
<dbReference type="InterPro" id="IPR050523">
    <property type="entry name" value="AKR_Detox_Biosynth"/>
</dbReference>
<feature type="domain" description="NADP-dependent oxidoreductase" evidence="1">
    <location>
        <begin position="16"/>
        <end position="303"/>
    </location>
</feature>
<dbReference type="GO" id="GO:0005829">
    <property type="term" value="C:cytosol"/>
    <property type="evidence" value="ECO:0007669"/>
    <property type="project" value="TreeGrafter"/>
</dbReference>
<dbReference type="OrthoDB" id="9773828at2"/>
<dbReference type="CDD" id="cd19092">
    <property type="entry name" value="AKR_BsYcsN_EcYdhF-like"/>
    <property type="match status" value="1"/>
</dbReference>